<dbReference type="AlphaFoldDB" id="A0A0C3NKZ9"/>
<name>A0A0C3NKZ9_PISTI</name>
<dbReference type="Proteomes" id="UP000054217">
    <property type="component" value="Unassembled WGS sequence"/>
</dbReference>
<dbReference type="InParanoid" id="A0A0C3NKZ9"/>
<gene>
    <name evidence="1" type="ORF">M404DRAFT_33722</name>
</gene>
<accession>A0A0C3NKZ9</accession>
<sequence>MSKVSLDFGTERLEEHTKSERVEDEALKVLVSDHEADRTLRGTEYIEVKVIAKKIEIKRPSKLVTQRKLLEEVLQVEMLKHMEFVKSIDTHTRY</sequence>
<evidence type="ECO:0000313" key="2">
    <source>
        <dbReference type="Proteomes" id="UP000054217"/>
    </source>
</evidence>
<proteinExistence type="predicted"/>
<reference evidence="2" key="2">
    <citation type="submission" date="2015-01" db="EMBL/GenBank/DDBJ databases">
        <title>Evolutionary Origins and Diversification of the Mycorrhizal Mutualists.</title>
        <authorList>
            <consortium name="DOE Joint Genome Institute"/>
            <consortium name="Mycorrhizal Genomics Consortium"/>
            <person name="Kohler A."/>
            <person name="Kuo A."/>
            <person name="Nagy L.G."/>
            <person name="Floudas D."/>
            <person name="Copeland A."/>
            <person name="Barry K.W."/>
            <person name="Cichocki N."/>
            <person name="Veneault-Fourrey C."/>
            <person name="LaButti K."/>
            <person name="Lindquist E.A."/>
            <person name="Lipzen A."/>
            <person name="Lundell T."/>
            <person name="Morin E."/>
            <person name="Murat C."/>
            <person name="Riley R."/>
            <person name="Ohm R."/>
            <person name="Sun H."/>
            <person name="Tunlid A."/>
            <person name="Henrissat B."/>
            <person name="Grigoriev I.V."/>
            <person name="Hibbett D.S."/>
            <person name="Martin F."/>
        </authorList>
    </citation>
    <scope>NUCLEOTIDE SEQUENCE [LARGE SCALE GENOMIC DNA]</scope>
    <source>
        <strain evidence="2">Marx 270</strain>
    </source>
</reference>
<protein>
    <submittedName>
        <fullName evidence="1">Uncharacterized protein</fullName>
    </submittedName>
</protein>
<dbReference type="EMBL" id="KN832056">
    <property type="protein sequence ID" value="KIN95978.1"/>
    <property type="molecule type" value="Genomic_DNA"/>
</dbReference>
<organism evidence="1 2">
    <name type="scientific">Pisolithus tinctorius Marx 270</name>
    <dbReference type="NCBI Taxonomy" id="870435"/>
    <lineage>
        <taxon>Eukaryota</taxon>
        <taxon>Fungi</taxon>
        <taxon>Dikarya</taxon>
        <taxon>Basidiomycota</taxon>
        <taxon>Agaricomycotina</taxon>
        <taxon>Agaricomycetes</taxon>
        <taxon>Agaricomycetidae</taxon>
        <taxon>Boletales</taxon>
        <taxon>Sclerodermatineae</taxon>
        <taxon>Pisolithaceae</taxon>
        <taxon>Pisolithus</taxon>
    </lineage>
</organism>
<reference evidence="1 2" key="1">
    <citation type="submission" date="2014-04" db="EMBL/GenBank/DDBJ databases">
        <authorList>
            <consortium name="DOE Joint Genome Institute"/>
            <person name="Kuo A."/>
            <person name="Kohler A."/>
            <person name="Costa M.D."/>
            <person name="Nagy L.G."/>
            <person name="Floudas D."/>
            <person name="Copeland A."/>
            <person name="Barry K.W."/>
            <person name="Cichocki N."/>
            <person name="Veneault-Fourrey C."/>
            <person name="LaButti K."/>
            <person name="Lindquist E.A."/>
            <person name="Lipzen A."/>
            <person name="Lundell T."/>
            <person name="Morin E."/>
            <person name="Murat C."/>
            <person name="Sun H."/>
            <person name="Tunlid A."/>
            <person name="Henrissat B."/>
            <person name="Grigoriev I.V."/>
            <person name="Hibbett D.S."/>
            <person name="Martin F."/>
            <person name="Nordberg H.P."/>
            <person name="Cantor M.N."/>
            <person name="Hua S.X."/>
        </authorList>
    </citation>
    <scope>NUCLEOTIDE SEQUENCE [LARGE SCALE GENOMIC DNA]</scope>
    <source>
        <strain evidence="1 2">Marx 270</strain>
    </source>
</reference>
<keyword evidence="2" id="KW-1185">Reference proteome</keyword>
<dbReference type="HOGENOM" id="CLU_2387052_0_0_1"/>
<evidence type="ECO:0000313" key="1">
    <source>
        <dbReference type="EMBL" id="KIN95978.1"/>
    </source>
</evidence>